<dbReference type="Proteomes" id="UP001274896">
    <property type="component" value="Unassembled WGS sequence"/>
</dbReference>
<dbReference type="PANTHER" id="PTHR15503">
    <property type="entry name" value="LDOC1 RELATED"/>
    <property type="match status" value="1"/>
</dbReference>
<reference evidence="1" key="1">
    <citation type="submission" date="2023-06" db="EMBL/GenBank/DDBJ databases">
        <title>Male Hemibagrus guttatus genome.</title>
        <authorList>
            <person name="Bian C."/>
        </authorList>
    </citation>
    <scope>NUCLEOTIDE SEQUENCE</scope>
    <source>
        <strain evidence="1">Male_cb2023</strain>
        <tissue evidence="1">Muscle</tissue>
    </source>
</reference>
<dbReference type="InterPro" id="IPR032567">
    <property type="entry name" value="RTL1-rel"/>
</dbReference>
<comment type="caution">
    <text evidence="1">The sequence shown here is derived from an EMBL/GenBank/DDBJ whole genome shotgun (WGS) entry which is preliminary data.</text>
</comment>
<name>A0AAE0QHS5_9TELE</name>
<evidence type="ECO:0000313" key="2">
    <source>
        <dbReference type="Proteomes" id="UP001274896"/>
    </source>
</evidence>
<keyword evidence="2" id="KW-1185">Reference proteome</keyword>
<dbReference type="AlphaFoldDB" id="A0AAE0QHS5"/>
<dbReference type="PANTHER" id="PTHR15503:SF22">
    <property type="entry name" value="TRANSPOSON TY3-I GAG POLYPROTEIN"/>
    <property type="match status" value="1"/>
</dbReference>
<proteinExistence type="predicted"/>
<sequence length="112" mass="12509">MHATSVESPPENHSVDIPACYSHFRDVFCPRKASKLPPHRPWDCAIDLILGEPVPRWRIYSLSLPEEKAMEEYIAEVLAQGYIRPSTSPAASSFFLCPRRTAACGPVLTTEP</sequence>
<evidence type="ECO:0000313" key="1">
    <source>
        <dbReference type="EMBL" id="KAK3521355.1"/>
    </source>
</evidence>
<organism evidence="1 2">
    <name type="scientific">Hemibagrus guttatus</name>
    <dbReference type="NCBI Taxonomy" id="175788"/>
    <lineage>
        <taxon>Eukaryota</taxon>
        <taxon>Metazoa</taxon>
        <taxon>Chordata</taxon>
        <taxon>Craniata</taxon>
        <taxon>Vertebrata</taxon>
        <taxon>Euteleostomi</taxon>
        <taxon>Actinopterygii</taxon>
        <taxon>Neopterygii</taxon>
        <taxon>Teleostei</taxon>
        <taxon>Ostariophysi</taxon>
        <taxon>Siluriformes</taxon>
        <taxon>Bagridae</taxon>
        <taxon>Hemibagrus</taxon>
    </lineage>
</organism>
<dbReference type="Gene3D" id="3.10.10.10">
    <property type="entry name" value="HIV Type 1 Reverse Transcriptase, subunit A, domain 1"/>
    <property type="match status" value="1"/>
</dbReference>
<accession>A0AAE0QHS5</accession>
<dbReference type="InterPro" id="IPR043502">
    <property type="entry name" value="DNA/RNA_pol_sf"/>
</dbReference>
<dbReference type="SUPFAM" id="SSF56672">
    <property type="entry name" value="DNA/RNA polymerases"/>
    <property type="match status" value="1"/>
</dbReference>
<dbReference type="EMBL" id="JAUCMX010000015">
    <property type="protein sequence ID" value="KAK3521355.1"/>
    <property type="molecule type" value="Genomic_DNA"/>
</dbReference>
<gene>
    <name evidence="1" type="ORF">QTP70_003445</name>
</gene>
<protein>
    <submittedName>
        <fullName evidence="1">Uncharacterized protein</fullName>
    </submittedName>
</protein>